<name>A0A1V8YEX3_9ENTE</name>
<accession>A0A1V8YEX3</accession>
<organism evidence="2 3">
    <name type="scientific">Enterococcus villorum</name>
    <dbReference type="NCBI Taxonomy" id="112904"/>
    <lineage>
        <taxon>Bacteria</taxon>
        <taxon>Bacillati</taxon>
        <taxon>Bacillota</taxon>
        <taxon>Bacilli</taxon>
        <taxon>Lactobacillales</taxon>
        <taxon>Enterococcaceae</taxon>
        <taxon>Enterococcus</taxon>
    </lineage>
</organism>
<reference evidence="2 3" key="1">
    <citation type="journal article" date="2017" name="BMC Microbiol.">
        <title>Comparative genomics of Enterococcus spp. isolated from bovine feces.</title>
        <authorList>
            <person name="Beukers A.G."/>
            <person name="Zaheer R."/>
            <person name="Goji N."/>
            <person name="Amoako K.K."/>
            <person name="Chaves A.V."/>
            <person name="Ward M.P."/>
            <person name="McAllister T.A."/>
        </authorList>
    </citation>
    <scope>NUCLEOTIDE SEQUENCE [LARGE SCALE GENOMIC DNA]</scope>
    <source>
        <strain evidence="2 3">F1129D 143</strain>
    </source>
</reference>
<dbReference type="AlphaFoldDB" id="A0A1V8YEX3"/>
<gene>
    <name evidence="2" type="ORF">BH747_03930</name>
</gene>
<evidence type="ECO:0000313" key="3">
    <source>
        <dbReference type="Proteomes" id="UP000192477"/>
    </source>
</evidence>
<keyword evidence="1" id="KW-0175">Coiled coil</keyword>
<protein>
    <submittedName>
        <fullName evidence="2">Uncharacterized protein</fullName>
    </submittedName>
</protein>
<sequence length="234" mass="27450">MRNDASASWHGFEYQGKVTLYQVLKRINYLLEEEKVEEISRYSFKVEGKEDFDIYEDDNLIELNQVKAQYTKKNVSGYMEAIIKLYLRESDNSNIGLKFHTVVEIADWNDKFENSFNTELANIKEKINQKKKEINDKKTEIEVDKTKEKTKASLEKQCKRLLIDFEKIKEEHKKLVDAGANGVKSGVNLVAYEIDGVMNNYCSSEKIEELIKLEIKTYFYLLTKRIKKMIQIST</sequence>
<dbReference type="Proteomes" id="UP000192477">
    <property type="component" value="Unassembled WGS sequence"/>
</dbReference>
<dbReference type="OrthoDB" id="9149748at2"/>
<proteinExistence type="predicted"/>
<dbReference type="RefSeq" id="WP_081182772.1">
    <property type="nucleotide sequence ID" value="NZ_MJEA01000002.1"/>
</dbReference>
<dbReference type="STRING" id="112904.BH747_03930"/>
<feature type="coiled-coil region" evidence="1">
    <location>
        <begin position="113"/>
        <end position="171"/>
    </location>
</feature>
<dbReference type="EMBL" id="MJEA01000002">
    <property type="protein sequence ID" value="OQO71153.1"/>
    <property type="molecule type" value="Genomic_DNA"/>
</dbReference>
<comment type="caution">
    <text evidence="2">The sequence shown here is derived from an EMBL/GenBank/DDBJ whole genome shotgun (WGS) entry which is preliminary data.</text>
</comment>
<evidence type="ECO:0000256" key="1">
    <source>
        <dbReference type="SAM" id="Coils"/>
    </source>
</evidence>
<evidence type="ECO:0000313" key="2">
    <source>
        <dbReference type="EMBL" id="OQO71153.1"/>
    </source>
</evidence>